<feature type="compositionally biased region" description="Basic and acidic residues" evidence="1">
    <location>
        <begin position="1302"/>
        <end position="1323"/>
    </location>
</feature>
<feature type="compositionally biased region" description="Basic and acidic residues" evidence="1">
    <location>
        <begin position="742"/>
        <end position="798"/>
    </location>
</feature>
<dbReference type="Proteomes" id="UP000324974">
    <property type="component" value="Chromosome"/>
</dbReference>
<sequence length="1683" mass="185220">MSAVKLPHAIEEKLGELAQQVRRLWLYRGMSWFALVFFGTALGLVLLDARFELPGWGRGLMLVGWAVLQLLAFRRCVLRPMRSPIPVPLLAAAIEDQFPNLAERLTTLVELSENAEPGNGSKALIDVLARDTAQRAKKLNFQKAAPTGSVLRFAFLTVLVAAAILSPLFFIPGAADRVKRFLTPWIGPRADVNFKVVVSSKDLVMKRGDAVTLTGFLERLAPDAALPETAAVAYKEEGGEEKKLPMTGDDKAAFSVTRPVAKESFEYCMEAGGLRSDWFKVTVVDAVKLTDATAFTVSPPKYATGTIDEQKQQGLHEFEALQYSKVAFDLKFDRPARSANFEWKPSNPNGQIAADQFFVSLNEDRTAGTAEWTLIGDGTLKLTVMGEQNVPTEIVVATKATVDTPPKFEKVTGVSDKQRQVRPNERIPIELSIADDVKVEKVELQFELNGDPATKRVQPVTIKGVGTPRAEGRYSFDLTDLAKEGEVIRFRIRAVDNRNVPEFRATPQEVFYPEKGWSEVRLDRSAKPLAEQDLLTKRDKIKEKLQTVQKDVADAQKAVEEVKREAGGKDQLTPDQVAKLDNAKNKEKDAARQLEELAREAALTPDFRPFAEQIKDVEEDPLRQADEQLRKVQNEADQELRDKATRDAAAQLDRANQKLRELTAKVDGFTQNLQDKRKLEEIADRQKELAEELKNNPGNDRVAREAAKKQQELNAELDQLLKNNDELKKAVEQMNAEQAKQLADDAKKLADRQKQLDQAAKDQAENAKKKAVEATGQKQKELNEKAEQLRKKTQDEAKVAGADQLPKEPFDKANEQIEKGNPVDAMTEQEKAAKELDKLADALEKAAGDRKDPKKAAQQLAKLEDELRKKAADAKEPSDELRKKMQKEQEAMKRAADKLSTPSGNEAAEKAKEDALEKLDRAKEAAGKDEPAKAEQAMKDAADALKNLADKLPGREERMKQAKAELEKLQRDQEAIQKEIEDKTKGLDKKNPDEAARKEAAEKLADAAKKQQELAEKLEKLDTPGLENRREKTADAAKQAAEDLQNGRTQDTPASQQQAKRQMEQLRQALDGQKPNDQKADELAKKQKGVADAAEKAGGKPDANQLQRLQEAERDINKELGQVNDPNAAEQLSRTKDAVRKAEEALQKNDADELKKKTKEAAEQLDRLADQMAGAEKDGDRAERLAKQQEAAAEKAQKQAGKPSTPEQTEAAKDEIQRELDDLKQTRAGDAQEAKKKAADALERLRREPNPEKAPKLQKDAAEAMRKLADEVQKKGDQTAKADKAERGDPDAGNPGDPADDLPSKADADAARDLAKQERELRNELGQANEKGNQGPKATDKKPVEDLAKKQQDLADQAQDLAKEAGKPGEGQGQAAKDAAKEAQEAADQMKAGAPDRAQAAGEKAQKNLEQAAKQNGDNAAGKKAKELAEKQKELNKEAAEKGHDPGAAAAQQQAQQGELAKKAGELAEKLEDAAKEQGQQPGKANGDKLKKAADAARDAQNQMERAQREEQAGRKQNADDARKQADKALDDAQKQAQEAAGDNPPKPGEGKAKPGKNAQKAGKNVKEAEGQMDQAVKQLGQKQNDKAQKAMEKAAEKLNDAAKQLGEGEPGQNGDPRNAADKPKVDPTKTDLPKDLQQYLGKPWGDLPGDVKSKIIQDLQAKYGEDYARVIKLYFEQIAEKK</sequence>
<feature type="compositionally biased region" description="Basic and acidic residues" evidence="1">
    <location>
        <begin position="843"/>
        <end position="855"/>
    </location>
</feature>
<name>A0A5C1ANG5_9BACT</name>
<evidence type="ECO:0000256" key="1">
    <source>
        <dbReference type="SAM" id="MobiDB-lite"/>
    </source>
</evidence>
<reference evidence="4" key="1">
    <citation type="submission" date="2019-08" db="EMBL/GenBank/DDBJ databases">
        <title>Limnoglobus roseus gen. nov., sp. nov., a novel freshwater planctomycete with a giant genome from the family Gemmataceae.</title>
        <authorList>
            <person name="Kulichevskaya I.S."/>
            <person name="Naumoff D.G."/>
            <person name="Miroshnikov K."/>
            <person name="Ivanova A."/>
            <person name="Philippov D.A."/>
            <person name="Hakobyan A."/>
            <person name="Rijpstra I.C."/>
            <person name="Sinninghe Damste J.S."/>
            <person name="Liesack W."/>
            <person name="Dedysh S.N."/>
        </authorList>
    </citation>
    <scope>NUCLEOTIDE SEQUENCE [LARGE SCALE GENOMIC DNA]</scope>
    <source>
        <strain evidence="4">PX52</strain>
    </source>
</reference>
<dbReference type="RefSeq" id="WP_149114431.1">
    <property type="nucleotide sequence ID" value="NZ_CP042425.1"/>
</dbReference>
<keyword evidence="2" id="KW-1133">Transmembrane helix</keyword>
<proteinExistence type="predicted"/>
<organism evidence="3 4">
    <name type="scientific">Limnoglobus roseus</name>
    <dbReference type="NCBI Taxonomy" id="2598579"/>
    <lineage>
        <taxon>Bacteria</taxon>
        <taxon>Pseudomonadati</taxon>
        <taxon>Planctomycetota</taxon>
        <taxon>Planctomycetia</taxon>
        <taxon>Gemmatales</taxon>
        <taxon>Gemmataceae</taxon>
        <taxon>Limnoglobus</taxon>
    </lineage>
</organism>
<feature type="transmembrane region" description="Helical" evidence="2">
    <location>
        <begin position="53"/>
        <end position="73"/>
    </location>
</feature>
<dbReference type="KEGG" id="lrs:PX52LOC_07193"/>
<feature type="transmembrane region" description="Helical" evidence="2">
    <location>
        <begin position="150"/>
        <end position="171"/>
    </location>
</feature>
<feature type="compositionally biased region" description="Basic and acidic residues" evidence="1">
    <location>
        <begin position="1486"/>
        <end position="1498"/>
    </location>
</feature>
<feature type="compositionally biased region" description="Basic and acidic residues" evidence="1">
    <location>
        <begin position="1619"/>
        <end position="1635"/>
    </location>
</feature>
<keyword evidence="2" id="KW-0812">Transmembrane</keyword>
<keyword evidence="2" id="KW-0472">Membrane</keyword>
<feature type="region of interest" description="Disordered" evidence="1">
    <location>
        <begin position="732"/>
        <end position="830"/>
    </location>
</feature>
<accession>A0A5C1ANG5</accession>
<feature type="transmembrane region" description="Helical" evidence="2">
    <location>
        <begin position="25"/>
        <end position="47"/>
    </location>
</feature>
<feature type="compositionally biased region" description="Basic and acidic residues" evidence="1">
    <location>
        <begin position="862"/>
        <end position="897"/>
    </location>
</feature>
<feature type="compositionally biased region" description="Basic and acidic residues" evidence="1">
    <location>
        <begin position="1584"/>
        <end position="1601"/>
    </location>
</feature>
<feature type="compositionally biased region" description="Polar residues" evidence="1">
    <location>
        <begin position="1046"/>
        <end position="1060"/>
    </location>
</feature>
<feature type="compositionally biased region" description="Basic and acidic residues" evidence="1">
    <location>
        <begin position="1074"/>
        <end position="1085"/>
    </location>
</feature>
<evidence type="ECO:0000256" key="2">
    <source>
        <dbReference type="SAM" id="Phobius"/>
    </source>
</evidence>
<feature type="compositionally biased region" description="Basic and acidic residues" evidence="1">
    <location>
        <begin position="1460"/>
        <end position="1476"/>
    </location>
</feature>
<evidence type="ECO:0000313" key="3">
    <source>
        <dbReference type="EMBL" id="QEL20105.1"/>
    </source>
</evidence>
<feature type="compositionally biased region" description="Basic and acidic residues" evidence="1">
    <location>
        <begin position="805"/>
        <end position="818"/>
    </location>
</feature>
<evidence type="ECO:0000313" key="4">
    <source>
        <dbReference type="Proteomes" id="UP000324974"/>
    </source>
</evidence>
<feature type="region of interest" description="Disordered" evidence="1">
    <location>
        <begin position="843"/>
        <end position="1648"/>
    </location>
</feature>
<feature type="compositionally biased region" description="Basic and acidic residues" evidence="1">
    <location>
        <begin position="907"/>
        <end position="1035"/>
    </location>
</feature>
<feature type="compositionally biased region" description="Basic and acidic residues" evidence="1">
    <location>
        <begin position="1210"/>
        <end position="1290"/>
    </location>
</feature>
<protein>
    <submittedName>
        <fullName evidence="3">Large adhesin</fullName>
    </submittedName>
</protein>
<feature type="compositionally biased region" description="Basic and acidic residues" evidence="1">
    <location>
        <begin position="1338"/>
        <end position="1353"/>
    </location>
</feature>
<feature type="compositionally biased region" description="Basic and acidic residues" evidence="1">
    <location>
        <begin position="1133"/>
        <end position="1197"/>
    </location>
</feature>
<feature type="compositionally biased region" description="Basic and acidic residues" evidence="1">
    <location>
        <begin position="1506"/>
        <end position="1534"/>
    </location>
</feature>
<keyword evidence="4" id="KW-1185">Reference proteome</keyword>
<feature type="compositionally biased region" description="Low complexity" evidence="1">
    <location>
        <begin position="1448"/>
        <end position="1459"/>
    </location>
</feature>
<feature type="compositionally biased region" description="Basic and acidic residues" evidence="1">
    <location>
        <begin position="1424"/>
        <end position="1445"/>
    </location>
</feature>
<gene>
    <name evidence="3" type="ORF">PX52LOC_07193</name>
</gene>
<dbReference type="EMBL" id="CP042425">
    <property type="protein sequence ID" value="QEL20105.1"/>
    <property type="molecule type" value="Genomic_DNA"/>
</dbReference>
<feature type="region of interest" description="Disordered" evidence="1">
    <location>
        <begin position="618"/>
        <end position="642"/>
    </location>
</feature>
<feature type="compositionally biased region" description="Basic and acidic residues" evidence="1">
    <location>
        <begin position="701"/>
        <end position="710"/>
    </location>
</feature>
<dbReference type="OrthoDB" id="269894at2"/>
<feature type="region of interest" description="Disordered" evidence="1">
    <location>
        <begin position="690"/>
        <end position="710"/>
    </location>
</feature>